<keyword evidence="1" id="KW-0378">Hydrolase</keyword>
<gene>
    <name evidence="1" type="ORF">US86_C0008G0010</name>
</gene>
<dbReference type="AlphaFoldDB" id="A0A0G0JGB0"/>
<dbReference type="SUPFAM" id="SSF56281">
    <property type="entry name" value="Metallo-hydrolase/oxidoreductase"/>
    <property type="match status" value="1"/>
</dbReference>
<protein>
    <submittedName>
        <fullName evidence="1">Zn-dependent hydrolase of the beta-lactamase fold-like protein</fullName>
    </submittedName>
</protein>
<dbReference type="PANTHER" id="PTHR42967">
    <property type="entry name" value="METAL DEPENDENT HYDROLASE"/>
    <property type="match status" value="1"/>
</dbReference>
<dbReference type="Proteomes" id="UP000034235">
    <property type="component" value="Unassembled WGS sequence"/>
</dbReference>
<dbReference type="GO" id="GO:0016787">
    <property type="term" value="F:hydrolase activity"/>
    <property type="evidence" value="ECO:0007669"/>
    <property type="project" value="UniProtKB-KW"/>
</dbReference>
<name>A0A0G0JGB0_9BACT</name>
<evidence type="ECO:0000313" key="1">
    <source>
        <dbReference type="EMBL" id="KKQ65787.1"/>
    </source>
</evidence>
<reference evidence="1 2" key="1">
    <citation type="journal article" date="2015" name="Nature">
        <title>rRNA introns, odd ribosomes, and small enigmatic genomes across a large radiation of phyla.</title>
        <authorList>
            <person name="Brown C.T."/>
            <person name="Hug L.A."/>
            <person name="Thomas B.C."/>
            <person name="Sharon I."/>
            <person name="Castelle C.J."/>
            <person name="Singh A."/>
            <person name="Wilkins M.J."/>
            <person name="Williams K.H."/>
            <person name="Banfield J.F."/>
        </authorList>
    </citation>
    <scope>NUCLEOTIDE SEQUENCE [LARGE SCALE GENOMIC DNA]</scope>
</reference>
<dbReference type="Pfam" id="PF13483">
    <property type="entry name" value="Lactamase_B_3"/>
    <property type="match status" value="1"/>
</dbReference>
<accession>A0A0G0JGB0</accession>
<sequence length="213" mass="23426">MDIYFLGAASFRLKGKTATIIIDPFDPDYTGLKLPKDLNADTVLATHSHQDHNNLSVVTGEPVKITGPGEYEVKGVAIEGVASFHDKQQGAERGRNTIYHISMDGLNIVHLGDLGHTLTQDQIQQIGITDILLVPVGGIYTIDATEATEVVSQLEPKVIIPMHYQLPEMKYELEPLENFLKEMGKEDIEPVGKLSITKDKLPDEPQVVVLSKS</sequence>
<dbReference type="InterPro" id="IPR036866">
    <property type="entry name" value="RibonucZ/Hydroxyglut_hydro"/>
</dbReference>
<evidence type="ECO:0000313" key="2">
    <source>
        <dbReference type="Proteomes" id="UP000034235"/>
    </source>
</evidence>
<comment type="caution">
    <text evidence="1">The sequence shown here is derived from an EMBL/GenBank/DDBJ whole genome shotgun (WGS) entry which is preliminary data.</text>
</comment>
<dbReference type="EMBL" id="LBUP01000008">
    <property type="protein sequence ID" value="KKQ65787.1"/>
    <property type="molecule type" value="Genomic_DNA"/>
</dbReference>
<proteinExistence type="predicted"/>
<dbReference type="Gene3D" id="3.60.15.10">
    <property type="entry name" value="Ribonuclease Z/Hydroxyacylglutathione hydrolase-like"/>
    <property type="match status" value="1"/>
</dbReference>
<organism evidence="1 2">
    <name type="scientific">Candidatus Daviesbacteria bacterium GW2011_GWA2_38_24</name>
    <dbReference type="NCBI Taxonomy" id="1618422"/>
    <lineage>
        <taxon>Bacteria</taxon>
        <taxon>Candidatus Daviesiibacteriota</taxon>
    </lineage>
</organism>
<dbReference type="PANTHER" id="PTHR42967:SF1">
    <property type="entry name" value="MBL FOLD METALLO-HYDROLASE"/>
    <property type="match status" value="1"/>
</dbReference>